<organism evidence="1 2">
    <name type="scientific">Trichonephila clavipes</name>
    <name type="common">Golden silk orbweaver</name>
    <name type="synonym">Nephila clavipes</name>
    <dbReference type="NCBI Taxonomy" id="2585209"/>
    <lineage>
        <taxon>Eukaryota</taxon>
        <taxon>Metazoa</taxon>
        <taxon>Ecdysozoa</taxon>
        <taxon>Arthropoda</taxon>
        <taxon>Chelicerata</taxon>
        <taxon>Arachnida</taxon>
        <taxon>Araneae</taxon>
        <taxon>Araneomorphae</taxon>
        <taxon>Entelegynae</taxon>
        <taxon>Araneoidea</taxon>
        <taxon>Nephilidae</taxon>
        <taxon>Trichonephila</taxon>
    </lineage>
</organism>
<reference evidence="1" key="1">
    <citation type="submission" date="2020-08" db="EMBL/GenBank/DDBJ databases">
        <title>Multicomponent nature underlies the extraordinary mechanical properties of spider dragline silk.</title>
        <authorList>
            <person name="Kono N."/>
            <person name="Nakamura H."/>
            <person name="Mori M."/>
            <person name="Yoshida Y."/>
            <person name="Ohtoshi R."/>
            <person name="Malay A.D."/>
            <person name="Moran D.A.P."/>
            <person name="Tomita M."/>
            <person name="Numata K."/>
            <person name="Arakawa K."/>
        </authorList>
    </citation>
    <scope>NUCLEOTIDE SEQUENCE</scope>
</reference>
<protein>
    <submittedName>
        <fullName evidence="1">Uncharacterized protein</fullName>
    </submittedName>
</protein>
<accession>A0A8X7BIQ7</accession>
<proteinExistence type="predicted"/>
<dbReference type="EMBL" id="BMAU01021401">
    <property type="protein sequence ID" value="GFY31892.1"/>
    <property type="molecule type" value="Genomic_DNA"/>
</dbReference>
<evidence type="ECO:0000313" key="2">
    <source>
        <dbReference type="Proteomes" id="UP000887159"/>
    </source>
</evidence>
<dbReference type="PANTHER" id="PTHR47326">
    <property type="entry name" value="TRANSPOSABLE ELEMENT TC3 TRANSPOSASE-LIKE PROTEIN"/>
    <property type="match status" value="1"/>
</dbReference>
<dbReference type="PANTHER" id="PTHR47326:SF1">
    <property type="entry name" value="HTH PSQ-TYPE DOMAIN-CONTAINING PROTEIN"/>
    <property type="match status" value="1"/>
</dbReference>
<dbReference type="Gene3D" id="3.30.420.10">
    <property type="entry name" value="Ribonuclease H-like superfamily/Ribonuclease H"/>
    <property type="match status" value="1"/>
</dbReference>
<comment type="caution">
    <text evidence="1">The sequence shown here is derived from an EMBL/GenBank/DDBJ whole genome shotgun (WGS) entry which is preliminary data.</text>
</comment>
<keyword evidence="2" id="KW-1185">Reference proteome</keyword>
<gene>
    <name evidence="1" type="primary">AVEN_197716_1</name>
    <name evidence="1" type="ORF">TNCV_2620291</name>
</gene>
<name>A0A8X7BIQ7_TRICX</name>
<evidence type="ECO:0000313" key="1">
    <source>
        <dbReference type="EMBL" id="GFY31892.1"/>
    </source>
</evidence>
<dbReference type="Proteomes" id="UP000887159">
    <property type="component" value="Unassembled WGS sequence"/>
</dbReference>
<sequence length="240" mass="26790">MRKESEPAVENYSEESYVGNYGNLYSTDAYFGVGMNTPFAAKVHAATLARRNTMTVVVAPFYKVVDGSLQLPFNHAHVRSCAFSQWYLQQRIANPFFAASVLFTDEASFSREGIFNTHNSHSWATANPHVTRSRAAQDRFLVNVWPGILGDHLIGPYILPDRLTGPRYLIFLEQVLPELLDSAHVTAATRTSMWFQQGGAPAHFSISVRNHLDATCGERWIGHGGPVHWPPRSPDLSCLD</sequence>
<dbReference type="GO" id="GO:0003676">
    <property type="term" value="F:nucleic acid binding"/>
    <property type="evidence" value="ECO:0007669"/>
    <property type="project" value="InterPro"/>
</dbReference>
<dbReference type="InterPro" id="IPR036397">
    <property type="entry name" value="RNaseH_sf"/>
</dbReference>
<dbReference type="AlphaFoldDB" id="A0A8X7BIQ7"/>